<dbReference type="PROSITE" id="PS51915">
    <property type="entry name" value="ZAD"/>
    <property type="match status" value="1"/>
</dbReference>
<evidence type="ECO:0000256" key="2">
    <source>
        <dbReference type="ARBA" id="ARBA00022723"/>
    </source>
</evidence>
<feature type="domain" description="ZAD" evidence="12">
    <location>
        <begin position="21"/>
        <end position="94"/>
    </location>
</feature>
<evidence type="ECO:0000259" key="12">
    <source>
        <dbReference type="PROSITE" id="PS51915"/>
    </source>
</evidence>
<feature type="binding site" evidence="9">
    <location>
        <position position="23"/>
    </location>
    <ligand>
        <name>Zn(2+)</name>
        <dbReference type="ChEBI" id="CHEBI:29105"/>
    </ligand>
</feature>
<evidence type="ECO:0000256" key="1">
    <source>
        <dbReference type="ARBA" id="ARBA00004123"/>
    </source>
</evidence>
<sequence>MKTYSRKKGDSPSNVIIHVNELCRLCLAKEEEMVPIYDDETIPLSLRIMACVNLEVYEEDGLPNMICHPCKYQLEKSYQFKKKCEAADAKLRKHMKLIQQLTGQSDEGESQDSNREELKDSSNSGKSKQVKQLLADLVSTKGDSGQTDGDPIEVTEEELVGGYILGMNSENLEMEETMSEDPENITLVPAEERTAKARCTIRTTRIKQEQESEDEAEEVQRAIANADHKNVYMMEVTSNSSGQGESLKLQPIGDTMVETSEELKVFQCDKCPKAFTRRIMLKSHQSVHSTQRGFTCQACEKWFPTRSALVRHERTHTGRENEERSFSTEEGNKVQEEIPANVPFPCNVTGGRSPKVPDSVHRLRPGDIDVIGAMGDSLTAGVGLFAKSLLQVFVENRGASGSIGGEGTWRKYLTLPNILKEFNSNLVGYALGDSLSIQPESQLNVAETGAISKDMPFMARYLVNKIYNDPRIDVQRHWKLITLLIGSNDICSNICSPLFPWSLLESHKVNLIETLRILRDNLPRTFVALVVTVNLKALVNAHKGIKLLKCYIATQVECGCFFSLQYRAQRGEYYKMLERWQDLEEEIATYPEFHKEDFTVVTLPSVKNAYIPLAKNGLADFSFFSADCFHMSQKSNSWLIRQILFHATKDANILWNNLLEPLGNKTSVWEEPYKRFLCPTAKRPYLMTAENSYKEFLGQRQLLRNRIY</sequence>
<dbReference type="GO" id="GO:0004620">
    <property type="term" value="F:phospholipase activity"/>
    <property type="evidence" value="ECO:0007669"/>
    <property type="project" value="InterPro"/>
</dbReference>
<reference evidence="13 14" key="1">
    <citation type="submission" date="2015-07" db="EMBL/GenBank/DDBJ databases">
        <title>The genome of Eufriesea mexicana.</title>
        <authorList>
            <person name="Pan H."/>
            <person name="Kapheim K."/>
        </authorList>
    </citation>
    <scope>NUCLEOTIDE SEQUENCE [LARGE SCALE GENOMIC DNA]</scope>
    <source>
        <strain evidence="13">0111107269</strain>
        <tissue evidence="13">Whole body</tissue>
    </source>
</reference>
<keyword evidence="7" id="KW-0539">Nucleus</keyword>
<dbReference type="InterPro" id="IPR036236">
    <property type="entry name" value="Znf_C2H2_sf"/>
</dbReference>
<dbReference type="Gene3D" id="3.40.1800.20">
    <property type="match status" value="1"/>
</dbReference>
<dbReference type="InterPro" id="IPR035547">
    <property type="entry name" value="Phospholipase_B"/>
</dbReference>
<dbReference type="PROSITE" id="PS00028">
    <property type="entry name" value="ZINC_FINGER_C2H2_1"/>
    <property type="match status" value="2"/>
</dbReference>
<comment type="subcellular location">
    <subcellularLocation>
        <location evidence="1">Nucleus</location>
    </subcellularLocation>
</comment>
<dbReference type="PANTHER" id="PTHR21325">
    <property type="entry name" value="PHOSPHOLIPASE B, PLB1"/>
    <property type="match status" value="1"/>
</dbReference>
<evidence type="ECO:0000256" key="10">
    <source>
        <dbReference type="SAM" id="MobiDB-lite"/>
    </source>
</evidence>
<feature type="binding site" evidence="9">
    <location>
        <position position="67"/>
    </location>
    <ligand>
        <name>Zn(2+)</name>
        <dbReference type="ChEBI" id="CHEBI:29105"/>
    </ligand>
</feature>
<dbReference type="PANTHER" id="PTHR21325:SF31">
    <property type="entry name" value="GH22081P-RELATED"/>
    <property type="match status" value="1"/>
</dbReference>
<dbReference type="SMART" id="SM00868">
    <property type="entry name" value="zf-AD"/>
    <property type="match status" value="1"/>
</dbReference>
<evidence type="ECO:0000313" key="13">
    <source>
        <dbReference type="EMBL" id="OAD46898.1"/>
    </source>
</evidence>
<keyword evidence="14" id="KW-1185">Reference proteome</keyword>
<evidence type="ECO:0000259" key="11">
    <source>
        <dbReference type="PROSITE" id="PS50157"/>
    </source>
</evidence>
<evidence type="ECO:0000256" key="5">
    <source>
        <dbReference type="ARBA" id="ARBA00022833"/>
    </source>
</evidence>
<dbReference type="Pfam" id="PF07776">
    <property type="entry name" value="zf-AD"/>
    <property type="match status" value="1"/>
</dbReference>
<dbReference type="EMBL" id="KQ826681">
    <property type="protein sequence ID" value="OAD46898.1"/>
    <property type="molecule type" value="Genomic_DNA"/>
</dbReference>
<dbReference type="GO" id="GO:0003677">
    <property type="term" value="F:DNA binding"/>
    <property type="evidence" value="ECO:0007669"/>
    <property type="project" value="UniProtKB-KW"/>
</dbReference>
<protein>
    <submittedName>
        <fullName evidence="13">Phospholipase B1, membrane-associated</fullName>
    </submittedName>
</protein>
<evidence type="ECO:0000256" key="3">
    <source>
        <dbReference type="ARBA" id="ARBA00022737"/>
    </source>
</evidence>
<keyword evidence="4 8" id="KW-0863">Zinc-finger</keyword>
<name>A0A310S6P8_9HYME</name>
<evidence type="ECO:0000256" key="8">
    <source>
        <dbReference type="PROSITE-ProRule" id="PRU00042"/>
    </source>
</evidence>
<feature type="binding site" evidence="9">
    <location>
        <position position="70"/>
    </location>
    <ligand>
        <name>Zn(2+)</name>
        <dbReference type="ChEBI" id="CHEBI:29105"/>
    </ligand>
</feature>
<dbReference type="SMART" id="SM00355">
    <property type="entry name" value="ZnF_C2H2"/>
    <property type="match status" value="2"/>
</dbReference>
<accession>A0A310S6P8</accession>
<dbReference type="Pfam" id="PF00657">
    <property type="entry name" value="Lipase_GDSL"/>
    <property type="match status" value="1"/>
</dbReference>
<keyword evidence="2 9" id="KW-0479">Metal-binding</keyword>
<dbReference type="PROSITE" id="PS50157">
    <property type="entry name" value="ZINC_FINGER_C2H2_2"/>
    <property type="match status" value="2"/>
</dbReference>
<feature type="domain" description="C2H2-type" evidence="11">
    <location>
        <begin position="294"/>
        <end position="321"/>
    </location>
</feature>
<feature type="binding site" evidence="9">
    <location>
        <position position="26"/>
    </location>
    <ligand>
        <name>Zn(2+)</name>
        <dbReference type="ChEBI" id="CHEBI:29105"/>
    </ligand>
</feature>
<dbReference type="SUPFAM" id="SSF57667">
    <property type="entry name" value="beta-beta-alpha zinc fingers"/>
    <property type="match status" value="1"/>
</dbReference>
<feature type="domain" description="C2H2-type" evidence="11">
    <location>
        <begin position="266"/>
        <end position="293"/>
    </location>
</feature>
<dbReference type="FunFam" id="3.30.160.60:FF:000045">
    <property type="entry name" value="ZFP69 zinc finger protein B"/>
    <property type="match status" value="1"/>
</dbReference>
<evidence type="ECO:0000313" key="14">
    <source>
        <dbReference type="Proteomes" id="UP000250275"/>
    </source>
</evidence>
<dbReference type="GO" id="GO:0006644">
    <property type="term" value="P:phospholipid metabolic process"/>
    <property type="evidence" value="ECO:0007669"/>
    <property type="project" value="TreeGrafter"/>
</dbReference>
<evidence type="ECO:0000256" key="9">
    <source>
        <dbReference type="PROSITE-ProRule" id="PRU01263"/>
    </source>
</evidence>
<dbReference type="InterPro" id="IPR038885">
    <property type="entry name" value="PLB1"/>
</dbReference>
<evidence type="ECO:0000256" key="6">
    <source>
        <dbReference type="ARBA" id="ARBA00023125"/>
    </source>
</evidence>
<dbReference type="CDD" id="cd01824">
    <property type="entry name" value="Phospholipase_B_like"/>
    <property type="match status" value="1"/>
</dbReference>
<dbReference type="InterPro" id="IPR001087">
    <property type="entry name" value="GDSL"/>
</dbReference>
<organism evidence="13 14">
    <name type="scientific">Eufriesea mexicana</name>
    <dbReference type="NCBI Taxonomy" id="516756"/>
    <lineage>
        <taxon>Eukaryota</taxon>
        <taxon>Metazoa</taxon>
        <taxon>Ecdysozoa</taxon>
        <taxon>Arthropoda</taxon>
        <taxon>Hexapoda</taxon>
        <taxon>Insecta</taxon>
        <taxon>Pterygota</taxon>
        <taxon>Neoptera</taxon>
        <taxon>Endopterygota</taxon>
        <taxon>Hymenoptera</taxon>
        <taxon>Apocrita</taxon>
        <taxon>Aculeata</taxon>
        <taxon>Apoidea</taxon>
        <taxon>Anthophila</taxon>
        <taxon>Apidae</taxon>
        <taxon>Eufriesea</taxon>
    </lineage>
</organism>
<proteinExistence type="predicted"/>
<dbReference type="OrthoDB" id="10265800at2759"/>
<dbReference type="GO" id="GO:0008270">
    <property type="term" value="F:zinc ion binding"/>
    <property type="evidence" value="ECO:0007669"/>
    <property type="project" value="UniProtKB-UniRule"/>
</dbReference>
<feature type="region of interest" description="Disordered" evidence="10">
    <location>
        <begin position="313"/>
        <end position="334"/>
    </location>
</feature>
<evidence type="ECO:0000256" key="4">
    <source>
        <dbReference type="ARBA" id="ARBA00022771"/>
    </source>
</evidence>
<keyword evidence="3" id="KW-0677">Repeat</keyword>
<keyword evidence="5 9" id="KW-0862">Zinc</keyword>
<dbReference type="Pfam" id="PF00096">
    <property type="entry name" value="zf-C2H2"/>
    <property type="match status" value="1"/>
</dbReference>
<keyword evidence="6" id="KW-0238">DNA-binding</keyword>
<feature type="region of interest" description="Disordered" evidence="10">
    <location>
        <begin position="100"/>
        <end position="130"/>
    </location>
</feature>
<dbReference type="SUPFAM" id="SSF52266">
    <property type="entry name" value="SGNH hydrolase"/>
    <property type="match status" value="1"/>
</dbReference>
<dbReference type="GO" id="GO:0005634">
    <property type="term" value="C:nucleus"/>
    <property type="evidence" value="ECO:0007669"/>
    <property type="project" value="UniProtKB-SubCell"/>
</dbReference>
<dbReference type="AlphaFoldDB" id="A0A310S6P8"/>
<dbReference type="InterPro" id="IPR013087">
    <property type="entry name" value="Znf_C2H2_type"/>
</dbReference>
<dbReference type="SUPFAM" id="SSF57716">
    <property type="entry name" value="Glucocorticoid receptor-like (DNA-binding domain)"/>
    <property type="match status" value="1"/>
</dbReference>
<evidence type="ECO:0000256" key="7">
    <source>
        <dbReference type="ARBA" id="ARBA00023242"/>
    </source>
</evidence>
<gene>
    <name evidence="13" type="ORF">WN48_09717</name>
</gene>
<dbReference type="Gene3D" id="3.30.160.60">
    <property type="entry name" value="Classic Zinc Finger"/>
    <property type="match status" value="2"/>
</dbReference>
<dbReference type="InterPro" id="IPR012934">
    <property type="entry name" value="Znf_AD"/>
</dbReference>
<dbReference type="Proteomes" id="UP000250275">
    <property type="component" value="Unassembled WGS sequence"/>
</dbReference>